<dbReference type="InterPro" id="IPR057727">
    <property type="entry name" value="WCX_dom"/>
</dbReference>
<evidence type="ECO:0000313" key="5">
    <source>
        <dbReference type="Proteomes" id="UP000053681"/>
    </source>
</evidence>
<sequence>MKTKKLFELMFYINAKRYFTAREVAEEFDMSVRTVQRYLLDLQELGVPLYAEKGKYGGYRVLNNRVLPPLFFSEEEGKMMYFLLEMITHYPTIPFQVDTQRVKTKFYTHLPADVRNQLEQIKDFVVFLTPNRSEEAPLLKDLLLSAMKHKKVVIQYESKTGIKGHIVKPIGIYAHEGLWYFPAYSYKKEKILLFRADRVKKIENLGEDFTESLTLKKWLAQDYVPTKALLLHIEITKEGVRLASANPSLGPHITINNDGTGTIKSVIGRDDLDFTANILLNLGRYAEVIEPKELRESLKKKATEIVNMYT</sequence>
<dbReference type="Gene3D" id="1.10.10.10">
    <property type="entry name" value="Winged helix-like DNA-binding domain superfamily/Winged helix DNA-binding domain"/>
    <property type="match status" value="1"/>
</dbReference>
<proteinExistence type="predicted"/>
<evidence type="ECO:0000313" key="4">
    <source>
        <dbReference type="EMBL" id="KSU89039.1"/>
    </source>
</evidence>
<dbReference type="AlphaFoldDB" id="A0A0V8JPS7"/>
<dbReference type="Pfam" id="PF25583">
    <property type="entry name" value="WCX"/>
    <property type="match status" value="1"/>
</dbReference>
<name>A0A0V8JPS7_9BACI</name>
<dbReference type="InterPro" id="IPR051534">
    <property type="entry name" value="CBASS_pafABC_assoc_protein"/>
</dbReference>
<protein>
    <recommendedName>
        <fullName evidence="6">Transcriptional regulator</fullName>
    </recommendedName>
</protein>
<dbReference type="PANTHER" id="PTHR34580">
    <property type="match status" value="1"/>
</dbReference>
<gene>
    <name evidence="4" type="ORF">AS180_04080</name>
</gene>
<dbReference type="InterPro" id="IPR026881">
    <property type="entry name" value="WYL_dom"/>
</dbReference>
<dbReference type="PROSITE" id="PS52050">
    <property type="entry name" value="WYL"/>
    <property type="match status" value="1"/>
</dbReference>
<comment type="caution">
    <text evidence="4">The sequence shown here is derived from an EMBL/GenBank/DDBJ whole genome shotgun (WGS) entry which is preliminary data.</text>
</comment>
<dbReference type="EMBL" id="LNQP01000011">
    <property type="protein sequence ID" value="KSU89039.1"/>
    <property type="molecule type" value="Genomic_DNA"/>
</dbReference>
<dbReference type="Proteomes" id="UP000053681">
    <property type="component" value="Unassembled WGS sequence"/>
</dbReference>
<organism evidence="4 5">
    <name type="scientific">Priestia veravalensis</name>
    <dbReference type="NCBI Taxonomy" id="1414648"/>
    <lineage>
        <taxon>Bacteria</taxon>
        <taxon>Bacillati</taxon>
        <taxon>Bacillota</taxon>
        <taxon>Bacilli</taxon>
        <taxon>Bacillales</taxon>
        <taxon>Bacillaceae</taxon>
        <taxon>Priestia</taxon>
    </lineage>
</organism>
<evidence type="ECO:0000259" key="1">
    <source>
        <dbReference type="Pfam" id="PF08279"/>
    </source>
</evidence>
<dbReference type="PANTHER" id="PTHR34580:SF9">
    <property type="entry name" value="SLL5097 PROTEIN"/>
    <property type="match status" value="1"/>
</dbReference>
<keyword evidence="5" id="KW-1185">Reference proteome</keyword>
<dbReference type="InterPro" id="IPR036390">
    <property type="entry name" value="WH_DNA-bd_sf"/>
</dbReference>
<dbReference type="Pfam" id="PF13280">
    <property type="entry name" value="WYL"/>
    <property type="match status" value="1"/>
</dbReference>
<dbReference type="Pfam" id="PF08279">
    <property type="entry name" value="HTH_11"/>
    <property type="match status" value="1"/>
</dbReference>
<reference evidence="4 5" key="1">
    <citation type="submission" date="2015-11" db="EMBL/GenBank/DDBJ databases">
        <title>Bacillus caseinolyticus sp nov.</title>
        <authorList>
            <person name="Dastager S.G."/>
            <person name="Mawlankar R."/>
        </authorList>
    </citation>
    <scope>NUCLEOTIDE SEQUENCE [LARGE SCALE GENOMIC DNA]</scope>
    <source>
        <strain evidence="4 5">SGD-V-76</strain>
    </source>
</reference>
<evidence type="ECO:0000259" key="3">
    <source>
        <dbReference type="Pfam" id="PF25583"/>
    </source>
</evidence>
<dbReference type="SUPFAM" id="SSF46785">
    <property type="entry name" value="Winged helix' DNA-binding domain"/>
    <property type="match status" value="1"/>
</dbReference>
<feature type="domain" description="WCX" evidence="3">
    <location>
        <begin position="231"/>
        <end position="305"/>
    </location>
</feature>
<dbReference type="InterPro" id="IPR036388">
    <property type="entry name" value="WH-like_DNA-bd_sf"/>
</dbReference>
<feature type="domain" description="Helix-turn-helix type 11" evidence="1">
    <location>
        <begin position="10"/>
        <end position="60"/>
    </location>
</feature>
<evidence type="ECO:0008006" key="6">
    <source>
        <dbReference type="Google" id="ProtNLM"/>
    </source>
</evidence>
<dbReference type="InterPro" id="IPR013196">
    <property type="entry name" value="HTH_11"/>
</dbReference>
<accession>A0A0V8JPS7</accession>
<evidence type="ECO:0000259" key="2">
    <source>
        <dbReference type="Pfam" id="PF13280"/>
    </source>
</evidence>
<feature type="domain" description="WYL" evidence="2">
    <location>
        <begin position="139"/>
        <end position="203"/>
    </location>
</feature>
<dbReference type="RefSeq" id="WP_051567173.1">
    <property type="nucleotide sequence ID" value="NZ_KQ758631.1"/>
</dbReference>